<proteinExistence type="predicted"/>
<reference evidence="1" key="1">
    <citation type="journal article" date="2017" name="Genome Announc.">
        <title>Whole-Genome Sequence of Photobacterium damselae subsp. piscicida Strain 91-197, Isolated from Hybrid Striped Bass (Morone sp.) in the United States.</title>
        <authorList>
            <person name="Teru Y."/>
            <person name="Hikima J."/>
            <person name="Kono T."/>
            <person name="Sakai M."/>
            <person name="Takano T."/>
            <person name="Hawke J.P."/>
            <person name="Takeyama H."/>
            <person name="Aoki T."/>
        </authorList>
    </citation>
    <scope>NUCLEOTIDE SEQUENCE</scope>
    <source>
        <strain evidence="1">91-197</strain>
    </source>
</reference>
<dbReference type="EMBL" id="AP018046">
    <property type="protein sequence ID" value="BAX55722.1"/>
    <property type="molecule type" value="Genomic_DNA"/>
</dbReference>
<reference evidence="3" key="2">
    <citation type="submission" date="2017-05" db="EMBL/GenBank/DDBJ databases">
        <title>Whole genome sequence of fish pathogenic bacteria, Photobacterium damselae subsp. piscicida, strain 91-197, isolated from hybrid striped bass (Morone sp.) in USA.</title>
        <authorList>
            <person name="Teru Y."/>
            <person name="Hikima J."/>
            <person name="Kono T."/>
            <person name="Sakai M."/>
            <person name="Takano T."/>
            <person name="Hawke J.P."/>
            <person name="Takeyama H."/>
            <person name="Aoki T."/>
        </authorList>
    </citation>
    <scope>NUCLEOTIDE SEQUENCE [LARGE SCALE GENOMIC DNA]</scope>
    <source>
        <strain evidence="3">91-197</strain>
    </source>
</reference>
<gene>
    <name evidence="2" type="ORF">IC627_19940</name>
    <name evidence="1" type="ORF">PDPUS_2_01136</name>
</gene>
<evidence type="ECO:0000313" key="2">
    <source>
        <dbReference type="EMBL" id="QOD58084.1"/>
    </source>
</evidence>
<dbReference type="RefSeq" id="WP_086958618.1">
    <property type="nucleotide sequence ID" value="NZ_AP018046.1"/>
</dbReference>
<dbReference type="InterPro" id="IPR036895">
    <property type="entry name" value="Uracil-DNA_glycosylase-like_sf"/>
</dbReference>
<dbReference type="Proteomes" id="UP000516656">
    <property type="component" value="Chromosome 2"/>
</dbReference>
<evidence type="ECO:0000313" key="3">
    <source>
        <dbReference type="Proteomes" id="UP000218676"/>
    </source>
</evidence>
<sequence length="244" mass="27600">MKGDSSLQKKHQQLIRLAQKRRCLTPNGFNSITDYHHGAYDCDYVSPYSKYAGNLNASVMLILQDWCSDDFLSQPLNRNLIHYGIEPSFPTTRNLEQYLQRYFQLSVAQTYGTNLFPFVKLGAMAGNITIGELIQAAEQFTLEEIEIIAPKVAICFGVATYNALLRAAKEQKRLKDTSLKPVKNLSQAIEQPFLLSFSSKVKVWICAQSHPGGLGRACRNKGKVDRVSQDWQQMAQFVKQIPFT</sequence>
<dbReference type="Gene3D" id="3.40.470.10">
    <property type="entry name" value="Uracil-DNA glycosylase-like domain"/>
    <property type="match status" value="1"/>
</dbReference>
<name>A0A1V1VCS2_PHODP</name>
<dbReference type="Proteomes" id="UP000218676">
    <property type="component" value="Chromosome 2"/>
</dbReference>
<evidence type="ECO:0000313" key="1">
    <source>
        <dbReference type="EMBL" id="BAX55722.1"/>
    </source>
</evidence>
<organism evidence="2 4">
    <name type="scientific">Photobacterium damsela subsp. piscicida</name>
    <name type="common">Pasteurella piscicida</name>
    <dbReference type="NCBI Taxonomy" id="38294"/>
    <lineage>
        <taxon>Bacteria</taxon>
        <taxon>Pseudomonadati</taxon>
        <taxon>Pseudomonadota</taxon>
        <taxon>Gammaproteobacteria</taxon>
        <taxon>Vibrionales</taxon>
        <taxon>Vibrionaceae</taxon>
        <taxon>Photobacterium</taxon>
    </lineage>
</organism>
<reference evidence="2 4" key="3">
    <citation type="submission" date="2020-09" db="EMBL/GenBank/DDBJ databases">
        <title>Complete, closed and curated genome sequences of Photobacterium damselae subsp. piscicida isolates from Australia indicate localised evolution and additional plasmid-borne pathogenicity mechanisms.</title>
        <authorList>
            <person name="Baseggio L."/>
            <person name="Silayeva O."/>
            <person name="Buller N."/>
            <person name="Landos M."/>
            <person name="Engelstaedter J."/>
            <person name="Barnes A.C."/>
        </authorList>
    </citation>
    <scope>NUCLEOTIDE SEQUENCE [LARGE SCALE GENOMIC DNA]</scope>
    <source>
        <strain evidence="2 4">AS-16-0540-1</strain>
    </source>
</reference>
<accession>A0A1V1VCS2</accession>
<dbReference type="SUPFAM" id="SSF52141">
    <property type="entry name" value="Uracil-DNA glycosylase-like"/>
    <property type="match status" value="1"/>
</dbReference>
<evidence type="ECO:0008006" key="5">
    <source>
        <dbReference type="Google" id="ProtNLM"/>
    </source>
</evidence>
<protein>
    <recommendedName>
        <fullName evidence="5">Uracil DNA glycosylase superfamily protein</fullName>
    </recommendedName>
</protein>
<dbReference type="EMBL" id="CP061855">
    <property type="protein sequence ID" value="QOD58084.1"/>
    <property type="molecule type" value="Genomic_DNA"/>
</dbReference>
<evidence type="ECO:0000313" key="4">
    <source>
        <dbReference type="Proteomes" id="UP000516656"/>
    </source>
</evidence>
<dbReference type="AlphaFoldDB" id="A0A1V1VCS2"/>